<evidence type="ECO:0000256" key="4">
    <source>
        <dbReference type="ARBA" id="ARBA00022989"/>
    </source>
</evidence>
<evidence type="ECO:0000313" key="8">
    <source>
        <dbReference type="EMBL" id="GAV74903.1"/>
    </source>
</evidence>
<dbReference type="InterPro" id="IPR004307">
    <property type="entry name" value="TspO_MBR"/>
</dbReference>
<protein>
    <submittedName>
        <fullName evidence="8">TspO_MBR domain-containing protein</fullName>
    </submittedName>
</protein>
<name>A0A1Q3C4A2_CEPFO</name>
<evidence type="ECO:0000256" key="5">
    <source>
        <dbReference type="ARBA" id="ARBA00023136"/>
    </source>
</evidence>
<dbReference type="OrthoDB" id="8841220at2759"/>
<organism evidence="8 9">
    <name type="scientific">Cephalotus follicularis</name>
    <name type="common">Albany pitcher plant</name>
    <dbReference type="NCBI Taxonomy" id="3775"/>
    <lineage>
        <taxon>Eukaryota</taxon>
        <taxon>Viridiplantae</taxon>
        <taxon>Streptophyta</taxon>
        <taxon>Embryophyta</taxon>
        <taxon>Tracheophyta</taxon>
        <taxon>Spermatophyta</taxon>
        <taxon>Magnoliopsida</taxon>
        <taxon>eudicotyledons</taxon>
        <taxon>Gunneridae</taxon>
        <taxon>Pentapetalae</taxon>
        <taxon>rosids</taxon>
        <taxon>fabids</taxon>
        <taxon>Oxalidales</taxon>
        <taxon>Cephalotaceae</taxon>
        <taxon>Cephalotus</taxon>
    </lineage>
</organism>
<sequence>MASQILRERFNNHNTTTPTNPTTKAKPKTKQAEAKRALRSLAISIVVPLSITLVVIFLFGSGQRYHALSKPFWFPPLWLIHLASLSTSFFMSLAAWLVWADGGFGMQSDALPLYIAHVSLSLVWDPLVLVIGAAWIGLFFTLVHFGTLFACYRSFKRFNPISKDLVKPCMAWMAFLSIVTFKLIYL</sequence>
<accession>A0A1Q3C4A2</accession>
<gene>
    <name evidence="8" type="ORF">CFOL_v3_18383</name>
</gene>
<keyword evidence="3 7" id="KW-0812">Transmembrane</keyword>
<feature type="transmembrane region" description="Helical" evidence="7">
    <location>
        <begin position="79"/>
        <end position="99"/>
    </location>
</feature>
<comment type="caution">
    <text evidence="8">The sequence shown here is derived from an EMBL/GenBank/DDBJ whole genome shotgun (WGS) entry which is preliminary data.</text>
</comment>
<evidence type="ECO:0000256" key="3">
    <source>
        <dbReference type="ARBA" id="ARBA00022692"/>
    </source>
</evidence>
<feature type="transmembrane region" description="Helical" evidence="7">
    <location>
        <begin position="37"/>
        <end position="59"/>
    </location>
</feature>
<dbReference type="Gene3D" id="1.20.1260.100">
    <property type="entry name" value="TspO/MBR protein"/>
    <property type="match status" value="1"/>
</dbReference>
<reference evidence="9" key="1">
    <citation type="submission" date="2016-04" db="EMBL/GenBank/DDBJ databases">
        <title>Cephalotus genome sequencing.</title>
        <authorList>
            <person name="Fukushima K."/>
            <person name="Hasebe M."/>
            <person name="Fang X."/>
        </authorList>
    </citation>
    <scope>NUCLEOTIDE SEQUENCE [LARGE SCALE GENOMIC DNA]</scope>
    <source>
        <strain evidence="9">cv. St1</strain>
    </source>
</reference>
<dbReference type="Proteomes" id="UP000187406">
    <property type="component" value="Unassembled WGS sequence"/>
</dbReference>
<comment type="similarity">
    <text evidence="2">Belongs to the TspO/BZRP family.</text>
</comment>
<dbReference type="FunFam" id="1.20.1260.100:FF:000001">
    <property type="entry name" value="translocator protein 2"/>
    <property type="match status" value="1"/>
</dbReference>
<evidence type="ECO:0000256" key="2">
    <source>
        <dbReference type="ARBA" id="ARBA00007524"/>
    </source>
</evidence>
<dbReference type="InParanoid" id="A0A1Q3C4A2"/>
<dbReference type="AlphaFoldDB" id="A0A1Q3C4A2"/>
<dbReference type="EMBL" id="BDDD01001285">
    <property type="protein sequence ID" value="GAV74903.1"/>
    <property type="molecule type" value="Genomic_DNA"/>
</dbReference>
<dbReference type="Pfam" id="PF03073">
    <property type="entry name" value="TspO_MBR"/>
    <property type="match status" value="1"/>
</dbReference>
<feature type="transmembrane region" description="Helical" evidence="7">
    <location>
        <begin position="133"/>
        <end position="153"/>
    </location>
</feature>
<comment type="subcellular location">
    <subcellularLocation>
        <location evidence="1">Membrane</location>
        <topology evidence="1">Multi-pass membrane protein</topology>
    </subcellularLocation>
</comment>
<evidence type="ECO:0000256" key="1">
    <source>
        <dbReference type="ARBA" id="ARBA00004141"/>
    </source>
</evidence>
<feature type="region of interest" description="Disordered" evidence="6">
    <location>
        <begin position="10"/>
        <end position="30"/>
    </location>
</feature>
<proteinExistence type="inferred from homology"/>
<feature type="transmembrane region" description="Helical" evidence="7">
    <location>
        <begin position="165"/>
        <end position="185"/>
    </location>
</feature>
<dbReference type="PANTHER" id="PTHR10057:SF6">
    <property type="entry name" value="TRANSLOCATOR PROTEIN HOMOLOG"/>
    <property type="match status" value="1"/>
</dbReference>
<keyword evidence="5 7" id="KW-0472">Membrane</keyword>
<feature type="compositionally biased region" description="Low complexity" evidence="6">
    <location>
        <begin position="12"/>
        <end position="24"/>
    </location>
</feature>
<dbReference type="PIRSF" id="PIRSF005859">
    <property type="entry name" value="PBR"/>
    <property type="match status" value="1"/>
</dbReference>
<dbReference type="CDD" id="cd15904">
    <property type="entry name" value="TSPO_MBR"/>
    <property type="match status" value="1"/>
</dbReference>
<dbReference type="InterPro" id="IPR038330">
    <property type="entry name" value="TspO/MBR-related_sf"/>
</dbReference>
<evidence type="ECO:0000256" key="6">
    <source>
        <dbReference type="SAM" id="MobiDB-lite"/>
    </source>
</evidence>
<evidence type="ECO:0000256" key="7">
    <source>
        <dbReference type="SAM" id="Phobius"/>
    </source>
</evidence>
<evidence type="ECO:0000313" key="9">
    <source>
        <dbReference type="Proteomes" id="UP000187406"/>
    </source>
</evidence>
<dbReference type="PANTHER" id="PTHR10057">
    <property type="entry name" value="PERIPHERAL-TYPE BENZODIAZEPINE RECEPTOR"/>
    <property type="match status" value="1"/>
</dbReference>
<keyword evidence="9" id="KW-1185">Reference proteome</keyword>
<dbReference type="GO" id="GO:0016020">
    <property type="term" value="C:membrane"/>
    <property type="evidence" value="ECO:0007669"/>
    <property type="project" value="UniProtKB-SubCell"/>
</dbReference>
<keyword evidence="4 7" id="KW-1133">Transmembrane helix</keyword>